<dbReference type="AlphaFoldDB" id="A0A1G7HKP4"/>
<keyword evidence="1" id="KW-1133">Transmembrane helix</keyword>
<organism evidence="2 3">
    <name type="scientific">Salipiger thiooxidans</name>
    <dbReference type="NCBI Taxonomy" id="282683"/>
    <lineage>
        <taxon>Bacteria</taxon>
        <taxon>Pseudomonadati</taxon>
        <taxon>Pseudomonadota</taxon>
        <taxon>Alphaproteobacteria</taxon>
        <taxon>Rhodobacterales</taxon>
        <taxon>Roseobacteraceae</taxon>
        <taxon>Salipiger</taxon>
    </lineage>
</organism>
<keyword evidence="1" id="KW-0812">Transmembrane</keyword>
<gene>
    <name evidence="2" type="ORF">SAMN04488105_11130</name>
</gene>
<proteinExistence type="predicted"/>
<dbReference type="Proteomes" id="UP000198994">
    <property type="component" value="Unassembled WGS sequence"/>
</dbReference>
<feature type="transmembrane region" description="Helical" evidence="1">
    <location>
        <begin position="6"/>
        <end position="25"/>
    </location>
</feature>
<name>A0A1G7HKP4_9RHOB</name>
<dbReference type="STRING" id="282683.SAMN04488105_11130"/>
<dbReference type="RefSeq" id="WP_165617143.1">
    <property type="nucleotide sequence ID" value="NZ_FNAV01000011.1"/>
</dbReference>
<keyword evidence="1" id="KW-0472">Membrane</keyword>
<keyword evidence="3" id="KW-1185">Reference proteome</keyword>
<evidence type="ECO:0000313" key="3">
    <source>
        <dbReference type="Proteomes" id="UP000198994"/>
    </source>
</evidence>
<protein>
    <recommendedName>
        <fullName evidence="4">Glyceraldehyde-3-phosphate dehydrogenase</fullName>
    </recommendedName>
</protein>
<evidence type="ECO:0008006" key="4">
    <source>
        <dbReference type="Google" id="ProtNLM"/>
    </source>
</evidence>
<sequence>MNNRLAIWIGLLVLAAIALDIWVYGAEHLVFLGRKFFTLLDWLAFWR</sequence>
<dbReference type="EMBL" id="FNAV01000011">
    <property type="protein sequence ID" value="SDF01067.1"/>
    <property type="molecule type" value="Genomic_DNA"/>
</dbReference>
<evidence type="ECO:0000256" key="1">
    <source>
        <dbReference type="SAM" id="Phobius"/>
    </source>
</evidence>
<evidence type="ECO:0000313" key="2">
    <source>
        <dbReference type="EMBL" id="SDF01067.1"/>
    </source>
</evidence>
<accession>A0A1G7HKP4</accession>
<reference evidence="3" key="1">
    <citation type="submission" date="2016-10" db="EMBL/GenBank/DDBJ databases">
        <authorList>
            <person name="Varghese N."/>
            <person name="Submissions S."/>
        </authorList>
    </citation>
    <scope>NUCLEOTIDE SEQUENCE [LARGE SCALE GENOMIC DNA]</scope>
    <source>
        <strain evidence="3">DSM 10146</strain>
    </source>
</reference>